<dbReference type="Proteomes" id="UP000299102">
    <property type="component" value="Unassembled WGS sequence"/>
</dbReference>
<dbReference type="EMBL" id="BGZK01000208">
    <property type="protein sequence ID" value="GBP28499.1"/>
    <property type="molecule type" value="Genomic_DNA"/>
</dbReference>
<organism evidence="2 3">
    <name type="scientific">Eumeta variegata</name>
    <name type="common">Bagworm moth</name>
    <name type="synonym">Eumeta japonica</name>
    <dbReference type="NCBI Taxonomy" id="151549"/>
    <lineage>
        <taxon>Eukaryota</taxon>
        <taxon>Metazoa</taxon>
        <taxon>Ecdysozoa</taxon>
        <taxon>Arthropoda</taxon>
        <taxon>Hexapoda</taxon>
        <taxon>Insecta</taxon>
        <taxon>Pterygota</taxon>
        <taxon>Neoptera</taxon>
        <taxon>Endopterygota</taxon>
        <taxon>Lepidoptera</taxon>
        <taxon>Glossata</taxon>
        <taxon>Ditrysia</taxon>
        <taxon>Tineoidea</taxon>
        <taxon>Psychidae</taxon>
        <taxon>Oiketicinae</taxon>
        <taxon>Eumeta</taxon>
    </lineage>
</organism>
<accession>A0A4C1UQ95</accession>
<sequence length="237" mass="26150">MGPLLSRSRRPEPAPATQMKLKGDPLSSIMGINPTGIDTVALKGLYFEPPHRSSAIRLQLKTVITIYDTESEKVLFEEQNERSSFGLSAASGGRAAAREAPQAAKLRLDAAAFVPPRRVPTPLTGLVRFRRVLSLLRDLPHGRAENVAVSDYTVLSYLNLWSRQSDPTFQVLPYDYTQIISIKTELSRRTNTRRPPTRRAGRSRSRLPRTMALKAPKQTSSLCAVCGADGVLLPSSR</sequence>
<feature type="region of interest" description="Disordered" evidence="1">
    <location>
        <begin position="1"/>
        <end position="27"/>
    </location>
</feature>
<gene>
    <name evidence="2" type="ORF">EVAR_22962_1</name>
</gene>
<reference evidence="2 3" key="1">
    <citation type="journal article" date="2019" name="Commun. Biol.">
        <title>The bagworm genome reveals a unique fibroin gene that provides high tensile strength.</title>
        <authorList>
            <person name="Kono N."/>
            <person name="Nakamura H."/>
            <person name="Ohtoshi R."/>
            <person name="Tomita M."/>
            <person name="Numata K."/>
            <person name="Arakawa K."/>
        </authorList>
    </citation>
    <scope>NUCLEOTIDE SEQUENCE [LARGE SCALE GENOMIC DNA]</scope>
</reference>
<evidence type="ECO:0000313" key="2">
    <source>
        <dbReference type="EMBL" id="GBP28499.1"/>
    </source>
</evidence>
<feature type="compositionally biased region" description="Basic residues" evidence="1">
    <location>
        <begin position="190"/>
        <end position="207"/>
    </location>
</feature>
<evidence type="ECO:0000256" key="1">
    <source>
        <dbReference type="SAM" id="MobiDB-lite"/>
    </source>
</evidence>
<name>A0A4C1UQ95_EUMVA</name>
<evidence type="ECO:0000313" key="3">
    <source>
        <dbReference type="Proteomes" id="UP000299102"/>
    </source>
</evidence>
<proteinExistence type="predicted"/>
<protein>
    <submittedName>
        <fullName evidence="2">Uncharacterized protein</fullName>
    </submittedName>
</protein>
<comment type="caution">
    <text evidence="2">The sequence shown here is derived from an EMBL/GenBank/DDBJ whole genome shotgun (WGS) entry which is preliminary data.</text>
</comment>
<keyword evidence="3" id="KW-1185">Reference proteome</keyword>
<dbReference type="AlphaFoldDB" id="A0A4C1UQ95"/>
<feature type="region of interest" description="Disordered" evidence="1">
    <location>
        <begin position="186"/>
        <end position="209"/>
    </location>
</feature>